<keyword evidence="1" id="KW-0479">Metal-binding</keyword>
<keyword evidence="4" id="KW-1185">Reference proteome</keyword>
<name>D1BI87_SANKS</name>
<protein>
    <submittedName>
        <fullName evidence="3">Uncharacterized conserved protein</fullName>
    </submittedName>
</protein>
<dbReference type="SUPFAM" id="SSF53800">
    <property type="entry name" value="Chelatase"/>
    <property type="match status" value="1"/>
</dbReference>
<dbReference type="STRING" id="446469.Sked_00880"/>
<dbReference type="OrthoDB" id="7345302at2"/>
<dbReference type="HOGENOM" id="CLU_056929_1_0_11"/>
<dbReference type="AlphaFoldDB" id="D1BI87"/>
<dbReference type="Proteomes" id="UP000000322">
    <property type="component" value="Chromosome"/>
</dbReference>
<dbReference type="eggNOG" id="COG2138">
    <property type="taxonomic scope" value="Bacteria"/>
</dbReference>
<evidence type="ECO:0000256" key="1">
    <source>
        <dbReference type="ARBA" id="ARBA00022723"/>
    </source>
</evidence>
<evidence type="ECO:0000256" key="2">
    <source>
        <dbReference type="ARBA" id="ARBA00023239"/>
    </source>
</evidence>
<dbReference type="PANTHER" id="PTHR33542:SF5">
    <property type="entry name" value="FERROCHELATASE CHE1"/>
    <property type="match status" value="1"/>
</dbReference>
<accession>D1BI87</accession>
<sequence length="251" mass="25859">MTALDHGALQAPAGPYARAYAEVGRTPVLVACSHGTSSPTGQRAVSALVDAVALRRPDLDVLGCCVDVQQPDVPTTLGDIGDEPVHIVPLLLSAGFHVYVDLAEAAAEAPDAVVRPALGPDPRLVRQLVARLDEAGLAPDDAVVLAVAGSSDARAVEDCEVMGRLLGQAIGRDVLVGYISAVQPALPDAVETARSRHGGRRVVVATYLLAPGYFADLAGRAGADVVTEPLLSAADPAPAEMVELVVERYGL</sequence>
<dbReference type="InterPro" id="IPR050963">
    <property type="entry name" value="Sirohydro_Cobaltochel/CbiX"/>
</dbReference>
<dbReference type="Gene3D" id="3.40.50.1400">
    <property type="match status" value="2"/>
</dbReference>
<dbReference type="KEGG" id="ske:Sked_00880"/>
<evidence type="ECO:0000313" key="3">
    <source>
        <dbReference type="EMBL" id="ACZ20061.1"/>
    </source>
</evidence>
<keyword evidence="2" id="KW-0456">Lyase</keyword>
<dbReference type="PANTHER" id="PTHR33542">
    <property type="entry name" value="SIROHYDROCHLORIN FERROCHELATASE, CHLOROPLASTIC"/>
    <property type="match status" value="1"/>
</dbReference>
<proteinExistence type="predicted"/>
<organism evidence="3 4">
    <name type="scientific">Sanguibacter keddieii (strain ATCC 51767 / DSM 10542 / NCFB 3025 / ST-74)</name>
    <dbReference type="NCBI Taxonomy" id="446469"/>
    <lineage>
        <taxon>Bacteria</taxon>
        <taxon>Bacillati</taxon>
        <taxon>Actinomycetota</taxon>
        <taxon>Actinomycetes</taxon>
        <taxon>Micrococcales</taxon>
        <taxon>Sanguibacteraceae</taxon>
        <taxon>Sanguibacter</taxon>
    </lineage>
</organism>
<reference evidence="3 4" key="1">
    <citation type="journal article" date="2009" name="Stand. Genomic Sci.">
        <title>Complete genome sequence of Sanguibacter keddieii type strain (ST-74).</title>
        <authorList>
            <person name="Ivanova N."/>
            <person name="Sikorski J."/>
            <person name="Sims D."/>
            <person name="Brettin T."/>
            <person name="Detter J.C."/>
            <person name="Han C."/>
            <person name="Lapidus A."/>
            <person name="Copeland A."/>
            <person name="Glavina Del Rio T."/>
            <person name="Nolan M."/>
            <person name="Chen F."/>
            <person name="Lucas S."/>
            <person name="Tice H."/>
            <person name="Cheng J.F."/>
            <person name="Bruce D."/>
            <person name="Goodwin L."/>
            <person name="Pitluck S."/>
            <person name="Pati A."/>
            <person name="Mavromatis K."/>
            <person name="Chen A."/>
            <person name="Palaniappan K."/>
            <person name="D'haeseleer P."/>
            <person name="Chain P."/>
            <person name="Bristow J."/>
            <person name="Eisen J.A."/>
            <person name="Markowitz V."/>
            <person name="Hugenholtz P."/>
            <person name="Goker M."/>
            <person name="Pukall R."/>
            <person name="Klenk H.P."/>
            <person name="Kyrpides N.C."/>
        </authorList>
    </citation>
    <scope>NUCLEOTIDE SEQUENCE [LARGE SCALE GENOMIC DNA]</scope>
    <source>
        <strain evidence="4">ATCC 51767 / DSM 10542 / NCFB 3025 / ST-74</strain>
    </source>
</reference>
<dbReference type="EMBL" id="CP001819">
    <property type="protein sequence ID" value="ACZ20061.1"/>
    <property type="molecule type" value="Genomic_DNA"/>
</dbReference>
<dbReference type="GO" id="GO:0046872">
    <property type="term" value="F:metal ion binding"/>
    <property type="evidence" value="ECO:0007669"/>
    <property type="project" value="UniProtKB-KW"/>
</dbReference>
<dbReference type="GO" id="GO:0016829">
    <property type="term" value="F:lyase activity"/>
    <property type="evidence" value="ECO:0007669"/>
    <property type="project" value="UniProtKB-KW"/>
</dbReference>
<dbReference type="InterPro" id="IPR002762">
    <property type="entry name" value="CbiX-like"/>
</dbReference>
<gene>
    <name evidence="3" type="ordered locus">Sked_00880</name>
</gene>
<evidence type="ECO:0000313" key="4">
    <source>
        <dbReference type="Proteomes" id="UP000000322"/>
    </source>
</evidence>
<dbReference type="Pfam" id="PF01903">
    <property type="entry name" value="CbiX"/>
    <property type="match status" value="2"/>
</dbReference>
<dbReference type="RefSeq" id="WP_012865130.1">
    <property type="nucleotide sequence ID" value="NC_013521.1"/>
</dbReference>